<dbReference type="PANTHER" id="PTHR42871:SF1">
    <property type="entry name" value="CITRATE SYNTHASE"/>
    <property type="match status" value="1"/>
</dbReference>
<reference evidence="1" key="1">
    <citation type="submission" date="2015-10" db="EMBL/GenBank/DDBJ databases">
        <authorList>
            <person name="Gilbert D.G."/>
        </authorList>
    </citation>
    <scope>NUCLEOTIDE SEQUENCE</scope>
</reference>
<protein>
    <submittedName>
        <fullName evidence="1">Citrate synthase (Si)</fullName>
        <ecNumber evidence="1">2.3.3.1</ecNumber>
    </submittedName>
</protein>
<dbReference type="Gene3D" id="1.10.230.10">
    <property type="entry name" value="Cytochrome P450-Terp, domain 2"/>
    <property type="match status" value="1"/>
</dbReference>
<dbReference type="AlphaFoldDB" id="A0A160VBW4"/>
<proteinExistence type="predicted"/>
<dbReference type="SUPFAM" id="SSF48256">
    <property type="entry name" value="Citrate synthase"/>
    <property type="match status" value="1"/>
</dbReference>
<dbReference type="PRINTS" id="PR00143">
    <property type="entry name" value="CITRTSNTHASE"/>
</dbReference>
<dbReference type="Gene3D" id="1.10.580.10">
    <property type="entry name" value="Citrate Synthase, domain 1"/>
    <property type="match status" value="1"/>
</dbReference>
<gene>
    <name evidence="1" type="ORF">MGWOODY_Clf175</name>
</gene>
<dbReference type="InterPro" id="IPR016142">
    <property type="entry name" value="Citrate_synth-like_lrg_a-sub"/>
</dbReference>
<organism evidence="1">
    <name type="scientific">hydrothermal vent metagenome</name>
    <dbReference type="NCBI Taxonomy" id="652676"/>
    <lineage>
        <taxon>unclassified sequences</taxon>
        <taxon>metagenomes</taxon>
        <taxon>ecological metagenomes</taxon>
    </lineage>
</organism>
<keyword evidence="1" id="KW-0808">Transferase</keyword>
<dbReference type="EC" id="2.3.3.1" evidence="1"/>
<dbReference type="InterPro" id="IPR016143">
    <property type="entry name" value="Citrate_synth-like_sm_a-sub"/>
</dbReference>
<dbReference type="InterPro" id="IPR002020">
    <property type="entry name" value="Citrate_synthase"/>
</dbReference>
<dbReference type="InterPro" id="IPR036969">
    <property type="entry name" value="Citrate_synthase_sf"/>
</dbReference>
<accession>A0A160VBW4</accession>
<dbReference type="Pfam" id="PF00285">
    <property type="entry name" value="Citrate_synt"/>
    <property type="match status" value="1"/>
</dbReference>
<evidence type="ECO:0000313" key="1">
    <source>
        <dbReference type="EMBL" id="CUV02070.1"/>
    </source>
</evidence>
<dbReference type="PANTHER" id="PTHR42871">
    <property type="entry name" value="CITRATE SYNTHASE"/>
    <property type="match status" value="1"/>
</dbReference>
<dbReference type="GO" id="GO:0036440">
    <property type="term" value="F:citrate synthase activity"/>
    <property type="evidence" value="ECO:0007669"/>
    <property type="project" value="UniProtKB-EC"/>
</dbReference>
<sequence>MQPYRSKGICVNVDFFAGSIYYLLGIPDDLFISIFALGRIPGWTLQCVEQYQDNILLRPLTEYIGEMDLEYTSIDDRS</sequence>
<dbReference type="EMBL" id="FAXA01000174">
    <property type="protein sequence ID" value="CUV02070.1"/>
    <property type="molecule type" value="Genomic_DNA"/>
</dbReference>
<keyword evidence="1" id="KW-0012">Acyltransferase</keyword>
<name>A0A160VBW4_9ZZZZ</name>